<evidence type="ECO:0000313" key="2">
    <source>
        <dbReference type="Proteomes" id="UP000260640"/>
    </source>
</evidence>
<name>A0A3E4JI52_PHOVU</name>
<reference evidence="1 2" key="1">
    <citation type="submission" date="2018-08" db="EMBL/GenBank/DDBJ databases">
        <title>A genome reference for cultivated species of the human gut microbiota.</title>
        <authorList>
            <person name="Zou Y."/>
            <person name="Xue W."/>
            <person name="Luo G."/>
        </authorList>
    </citation>
    <scope>NUCLEOTIDE SEQUENCE [LARGE SCALE GENOMIC DNA]</scope>
    <source>
        <strain evidence="1 2">TM05-16</strain>
    </source>
</reference>
<evidence type="ECO:0000313" key="1">
    <source>
        <dbReference type="EMBL" id="RGJ84260.1"/>
    </source>
</evidence>
<feature type="non-terminal residue" evidence="1">
    <location>
        <position position="1"/>
    </location>
</feature>
<accession>A0A3E4JI52</accession>
<gene>
    <name evidence="1" type="ORF">DXD46_14360</name>
</gene>
<proteinExistence type="predicted"/>
<dbReference type="EMBL" id="QSPP01000050">
    <property type="protein sequence ID" value="RGJ84260.1"/>
    <property type="molecule type" value="Genomic_DNA"/>
</dbReference>
<dbReference type="AlphaFoldDB" id="A0A3E4JI52"/>
<sequence length="97" mass="10768">SDLQSCMLNPPGLSGEPSRQIVEMKTYPIIMGKGCPRILVRFQKAVFFPTIVPGILIQVLPDPAPSSVKSCAKFCFTLSLFQSKDSIFTFRNSEEKI</sequence>
<comment type="caution">
    <text evidence="1">The sequence shown here is derived from an EMBL/GenBank/DDBJ whole genome shotgun (WGS) entry which is preliminary data.</text>
</comment>
<dbReference type="Proteomes" id="UP000260640">
    <property type="component" value="Unassembled WGS sequence"/>
</dbReference>
<protein>
    <submittedName>
        <fullName evidence="1">Uncharacterized protein</fullName>
    </submittedName>
</protein>
<organism evidence="1 2">
    <name type="scientific">Phocaeicola vulgatus</name>
    <name type="common">Bacteroides vulgatus</name>
    <dbReference type="NCBI Taxonomy" id="821"/>
    <lineage>
        <taxon>Bacteria</taxon>
        <taxon>Pseudomonadati</taxon>
        <taxon>Bacteroidota</taxon>
        <taxon>Bacteroidia</taxon>
        <taxon>Bacteroidales</taxon>
        <taxon>Bacteroidaceae</taxon>
        <taxon>Phocaeicola</taxon>
    </lineage>
</organism>